<evidence type="ECO:0000313" key="13">
    <source>
        <dbReference type="Proteomes" id="UP000243797"/>
    </source>
</evidence>
<feature type="domain" description="Pre-mRNA 3'-end-processing endonuclease polyadenylation factor C-term" evidence="11">
    <location>
        <begin position="546"/>
        <end position="827"/>
    </location>
</feature>
<evidence type="ECO:0000256" key="8">
    <source>
        <dbReference type="SAM" id="MobiDB-lite"/>
    </source>
</evidence>
<dbReference type="AlphaFoldDB" id="A0A2K1QR81"/>
<evidence type="ECO:0000256" key="2">
    <source>
        <dbReference type="ARBA" id="ARBA00010624"/>
    </source>
</evidence>
<dbReference type="Gene3D" id="3.60.15.10">
    <property type="entry name" value="Ribonuclease Z/Hydroxyacylglutathione hydrolase-like"/>
    <property type="match status" value="1"/>
</dbReference>
<evidence type="ECO:0000259" key="9">
    <source>
        <dbReference type="SMART" id="SM00849"/>
    </source>
</evidence>
<dbReference type="InterPro" id="IPR021718">
    <property type="entry name" value="CPSF73-100_C"/>
</dbReference>
<gene>
    <name evidence="12" type="ORF">CAC42_7066</name>
</gene>
<accession>A0A2K1QR81</accession>
<dbReference type="SMART" id="SM00849">
    <property type="entry name" value="Lactamase_B"/>
    <property type="match status" value="1"/>
</dbReference>
<evidence type="ECO:0000256" key="4">
    <source>
        <dbReference type="ARBA" id="ARBA00022722"/>
    </source>
</evidence>
<dbReference type="InterPro" id="IPR050698">
    <property type="entry name" value="MBL"/>
</dbReference>
<evidence type="ECO:0000256" key="1">
    <source>
        <dbReference type="ARBA" id="ARBA00004123"/>
    </source>
</evidence>
<keyword evidence="5" id="KW-0255">Endonuclease</keyword>
<dbReference type="SUPFAM" id="SSF56281">
    <property type="entry name" value="Metallo-hydrolase/oxidoreductase"/>
    <property type="match status" value="1"/>
</dbReference>
<dbReference type="FunCoup" id="A0A2K1QR81">
    <property type="interactions" value="926"/>
</dbReference>
<dbReference type="Pfam" id="PF07521">
    <property type="entry name" value="RMMBL"/>
    <property type="match status" value="1"/>
</dbReference>
<dbReference type="GO" id="GO:0003723">
    <property type="term" value="F:RNA binding"/>
    <property type="evidence" value="ECO:0007669"/>
    <property type="project" value="TreeGrafter"/>
</dbReference>
<evidence type="ECO:0000256" key="7">
    <source>
        <dbReference type="ARBA" id="ARBA00023242"/>
    </source>
</evidence>
<dbReference type="InParanoid" id="A0A2K1QR81"/>
<protein>
    <submittedName>
        <fullName evidence="12">Uncharacterized protein</fullName>
    </submittedName>
</protein>
<organism evidence="12 13">
    <name type="scientific">Sphaceloma murrayae</name>
    <dbReference type="NCBI Taxonomy" id="2082308"/>
    <lineage>
        <taxon>Eukaryota</taxon>
        <taxon>Fungi</taxon>
        <taxon>Dikarya</taxon>
        <taxon>Ascomycota</taxon>
        <taxon>Pezizomycotina</taxon>
        <taxon>Dothideomycetes</taxon>
        <taxon>Dothideomycetidae</taxon>
        <taxon>Myriangiales</taxon>
        <taxon>Elsinoaceae</taxon>
        <taxon>Sphaceloma</taxon>
    </lineage>
</organism>
<feature type="region of interest" description="Disordered" evidence="8">
    <location>
        <begin position="521"/>
        <end position="544"/>
    </location>
</feature>
<dbReference type="FunFam" id="3.40.50.10890:FF:000004">
    <property type="entry name" value="Cleavage and polyadenylation specifity factor"/>
    <property type="match status" value="1"/>
</dbReference>
<dbReference type="Pfam" id="PF10996">
    <property type="entry name" value="Beta-Casp"/>
    <property type="match status" value="1"/>
</dbReference>
<dbReference type="Pfam" id="PF00753">
    <property type="entry name" value="Lactamase_B"/>
    <property type="match status" value="1"/>
</dbReference>
<keyword evidence="3" id="KW-0507">mRNA processing</keyword>
<dbReference type="InterPro" id="IPR022712">
    <property type="entry name" value="Beta_Casp"/>
</dbReference>
<keyword evidence="7" id="KW-0539">Nucleus</keyword>
<dbReference type="SMART" id="SM01027">
    <property type="entry name" value="Beta-Casp"/>
    <property type="match status" value="1"/>
</dbReference>
<evidence type="ECO:0000256" key="5">
    <source>
        <dbReference type="ARBA" id="ARBA00022759"/>
    </source>
</evidence>
<dbReference type="InterPro" id="IPR036866">
    <property type="entry name" value="RibonucZ/Hydroxyglut_hydro"/>
</dbReference>
<name>A0A2K1QR81_9PEZI</name>
<keyword evidence="4" id="KW-0540">Nuclease</keyword>
<reference evidence="12 13" key="1">
    <citation type="submission" date="2017-06" db="EMBL/GenBank/DDBJ databases">
        <title>Draft genome sequence of a variant of Elsinoe murrayae.</title>
        <authorList>
            <person name="Cheng Q."/>
        </authorList>
    </citation>
    <scope>NUCLEOTIDE SEQUENCE [LARGE SCALE GENOMIC DNA]</scope>
    <source>
        <strain evidence="12 13">CQ-2017a</strain>
    </source>
</reference>
<dbReference type="GO" id="GO:0006397">
    <property type="term" value="P:mRNA processing"/>
    <property type="evidence" value="ECO:0007669"/>
    <property type="project" value="UniProtKB-KW"/>
</dbReference>
<sequence length="829" mass="92104">MASKRKLDSAVTQEEEPIDPSDELMFLALGGGNEVGRSCHVIQYRGKTVMLDAGIHPAYEGLAALPFYDEFDLSTVDILLITHFHMDHAASLPYVLAKTNFKGKVYMTHPTKAIYKWLMQDSVRVQNTHSSSEYISPLFTEQDVMGTLPLIQTVAFYATHTHSSIRFTAYPAGHVLGAAMYLIEIAGLNILFTGDYSREYDRHLIPATVPKGVKVDVLITESTFGVASHVPRLERETALMRSITGVLNRGGRVLMPVFAIGRAQELLLILEDYWTRHEEYQKYPIYYASNLAKKCMVVYQTYIDAMNDNIKNMFQKRLAEAADGTGSGGGPWDFRFIRSLKSLERFEDVGGCVMLASPGMMQNGVSRALLERWAPDSKNGVIITGYSVEGTMARMIMTEPESIQATMTSRQSGVKAMTRGGEEKVMIPRRCTVQEYSFAAHVDGTENREFVEEVNAPVVILVHGEKTNMMRFKSKLLSLNAHKAVPTKVYSPANCEELRVPFRRDKVAKVVGQLASRIQLPAALPSPPSSGDENGTEEKKPRIEDEEQIISGVLVQNDFKLSLMAPEDLKEYAGLTTTTIQCRQRLTLAAAGPDLIKWALEGTFGTVKVAGGETNGVAKKDGENTKMEDADEEIARHHDLTFEIMGAVQVVIKEQGEIAIEWEGNVHNDSIADAVMAVLLTVESSPAAVKQSSKGHSHSHSYNIDSKRRNLHANLDPQERLSRLCMFLESHFGSDAITPIEKPRLSTEIASEEDDEVTKEKKMAQAEVLEMERLHGLGIPVPGLEVKVDKLVAKIWLENLEVECGTRSFKDRVQAVVDRGAEVVRPIWE</sequence>
<comment type="subcellular location">
    <subcellularLocation>
        <location evidence="1">Nucleus</location>
    </subcellularLocation>
</comment>
<dbReference type="OrthoDB" id="10249535at2759"/>
<dbReference type="Proteomes" id="UP000243797">
    <property type="component" value="Unassembled WGS sequence"/>
</dbReference>
<feature type="domain" description="Metallo-beta-lactamase" evidence="9">
    <location>
        <begin position="36"/>
        <end position="249"/>
    </location>
</feature>
<dbReference type="PANTHER" id="PTHR11203:SF11">
    <property type="entry name" value="CLEAVAGE AND POLYADENYLATION SPECIFICITY FACTOR SUBUNIT 3"/>
    <property type="match status" value="1"/>
</dbReference>
<proteinExistence type="inferred from homology"/>
<keyword evidence="6" id="KW-0378">Hydrolase</keyword>
<evidence type="ECO:0000256" key="3">
    <source>
        <dbReference type="ARBA" id="ARBA00022664"/>
    </source>
</evidence>
<dbReference type="SMART" id="SM01098">
    <property type="entry name" value="CPSF73-100_C"/>
    <property type="match status" value="1"/>
</dbReference>
<dbReference type="GO" id="GO:0005847">
    <property type="term" value="C:mRNA cleavage and polyadenylation specificity factor complex"/>
    <property type="evidence" value="ECO:0007669"/>
    <property type="project" value="TreeGrafter"/>
</dbReference>
<dbReference type="InterPro" id="IPR001279">
    <property type="entry name" value="Metallo-B-lactamas"/>
</dbReference>
<evidence type="ECO:0000256" key="6">
    <source>
        <dbReference type="ARBA" id="ARBA00022801"/>
    </source>
</evidence>
<evidence type="ECO:0000259" key="11">
    <source>
        <dbReference type="SMART" id="SM01098"/>
    </source>
</evidence>
<dbReference type="EMBL" id="NKHZ01000051">
    <property type="protein sequence ID" value="PNS17383.1"/>
    <property type="molecule type" value="Genomic_DNA"/>
</dbReference>
<evidence type="ECO:0000313" key="12">
    <source>
        <dbReference type="EMBL" id="PNS17383.1"/>
    </source>
</evidence>
<dbReference type="GO" id="GO:0004534">
    <property type="term" value="F:5'-3' RNA exonuclease activity"/>
    <property type="evidence" value="ECO:0007669"/>
    <property type="project" value="TreeGrafter"/>
</dbReference>
<keyword evidence="13" id="KW-1185">Reference proteome</keyword>
<dbReference type="STRING" id="2082308.A0A2K1QR81"/>
<evidence type="ECO:0000259" key="10">
    <source>
        <dbReference type="SMART" id="SM01027"/>
    </source>
</evidence>
<dbReference type="GO" id="GO:0004521">
    <property type="term" value="F:RNA endonuclease activity"/>
    <property type="evidence" value="ECO:0007669"/>
    <property type="project" value="TreeGrafter"/>
</dbReference>
<dbReference type="PANTHER" id="PTHR11203">
    <property type="entry name" value="CLEAVAGE AND POLYADENYLATION SPECIFICITY FACTOR FAMILY MEMBER"/>
    <property type="match status" value="1"/>
</dbReference>
<dbReference type="Gene3D" id="3.40.50.10890">
    <property type="match status" value="1"/>
</dbReference>
<dbReference type="InterPro" id="IPR011108">
    <property type="entry name" value="RMMBL"/>
</dbReference>
<comment type="caution">
    <text evidence="12">The sequence shown here is derived from an EMBL/GenBank/DDBJ whole genome shotgun (WGS) entry which is preliminary data.</text>
</comment>
<feature type="domain" description="Beta-Casp" evidence="10">
    <location>
        <begin position="263"/>
        <end position="396"/>
    </location>
</feature>
<dbReference type="Pfam" id="PF11718">
    <property type="entry name" value="CPSF73-100_C"/>
    <property type="match status" value="1"/>
</dbReference>
<comment type="similarity">
    <text evidence="2">Belongs to the metallo-beta-lactamase superfamily. RNA-metabolizing metallo-beta-lactamase-like family. CPSF2/YSH1 subfamily.</text>
</comment>
<dbReference type="CDD" id="cd16292">
    <property type="entry name" value="CPSF3-like_MBL-fold"/>
    <property type="match status" value="1"/>
</dbReference>